<evidence type="ECO:0000256" key="3">
    <source>
        <dbReference type="ARBA" id="ARBA00025589"/>
    </source>
</evidence>
<keyword evidence="7" id="KW-1185">Reference proteome</keyword>
<sequence length="356" mass="36914">MILCVRFHVPAVSPVAEGSAAGGAGGGCEAVLPALLAVLGGLTPVVQALPPDAALVDVRGAERYFGWNAAQLASVIRVRALAHCGVDCTIGAGPNPMLARMAARGARRGTTLVLPPDEVTEFLADKPVAALDGVGSATARTLCSYGLDSVGRVAAAPLATLQRIVGARSGRELHERALGIDRTPVVPNAAARSLGAERSFPRDELDPDRRRRALLSLAEELGARLRGTEQVCRSLTLTVRYADRSTTTRGRTLREPTAHSPALTALAYAIHESLGLQRARVRGVSLRAEGLMPARLASRQLTFDPADDRARRIEAVADRARARFGPAAIVSAATATGPGPAPADPVAAPGTLADAA</sequence>
<dbReference type="InterPro" id="IPR043128">
    <property type="entry name" value="Rev_trsase/Diguanyl_cyclase"/>
</dbReference>
<dbReference type="InterPro" id="IPR001126">
    <property type="entry name" value="UmuC"/>
</dbReference>
<evidence type="ECO:0000259" key="5">
    <source>
        <dbReference type="PROSITE" id="PS50173"/>
    </source>
</evidence>
<evidence type="ECO:0000256" key="1">
    <source>
        <dbReference type="ARBA" id="ARBA00010945"/>
    </source>
</evidence>
<evidence type="ECO:0000256" key="4">
    <source>
        <dbReference type="SAM" id="MobiDB-lite"/>
    </source>
</evidence>
<evidence type="ECO:0000256" key="2">
    <source>
        <dbReference type="ARBA" id="ARBA00022763"/>
    </source>
</evidence>
<dbReference type="InterPro" id="IPR036775">
    <property type="entry name" value="DNA_pol_Y-fam_lit_finger_sf"/>
</dbReference>
<organism evidence="6 7">
    <name type="scientific">Streptomyces noboritoensis</name>
    <dbReference type="NCBI Taxonomy" id="67337"/>
    <lineage>
        <taxon>Bacteria</taxon>
        <taxon>Bacillati</taxon>
        <taxon>Actinomycetota</taxon>
        <taxon>Actinomycetes</taxon>
        <taxon>Kitasatosporales</taxon>
        <taxon>Streptomycetaceae</taxon>
        <taxon>Streptomyces</taxon>
    </lineage>
</organism>
<dbReference type="InterPro" id="IPR053848">
    <property type="entry name" value="IMS_HHH_1"/>
</dbReference>
<keyword evidence="2" id="KW-0227">DNA damage</keyword>
<protein>
    <recommendedName>
        <fullName evidence="5">UmuC domain-containing protein</fullName>
    </recommendedName>
</protein>
<feature type="domain" description="UmuC" evidence="5">
    <location>
        <begin position="35"/>
        <end position="135"/>
    </location>
</feature>
<comment type="similarity">
    <text evidence="1">Belongs to the DNA polymerase type-Y family.</text>
</comment>
<dbReference type="InterPro" id="IPR017961">
    <property type="entry name" value="DNA_pol_Y-fam_little_finger"/>
</dbReference>
<reference evidence="6 7" key="1">
    <citation type="submission" date="2024-09" db="EMBL/GenBank/DDBJ databases">
        <authorList>
            <person name="Sun Q."/>
            <person name="Mori K."/>
        </authorList>
    </citation>
    <scope>NUCLEOTIDE SEQUENCE [LARGE SCALE GENOMIC DNA]</scope>
    <source>
        <strain evidence="6 7">JCM 4557</strain>
    </source>
</reference>
<dbReference type="EMBL" id="JBHMQV010000009">
    <property type="protein sequence ID" value="MFC0849200.1"/>
    <property type="molecule type" value="Genomic_DNA"/>
</dbReference>
<dbReference type="SUPFAM" id="SSF56672">
    <property type="entry name" value="DNA/RNA polymerases"/>
    <property type="match status" value="1"/>
</dbReference>
<evidence type="ECO:0000313" key="7">
    <source>
        <dbReference type="Proteomes" id="UP001589887"/>
    </source>
</evidence>
<dbReference type="SUPFAM" id="SSF100879">
    <property type="entry name" value="Lesion bypass DNA polymerase (Y-family), little finger domain"/>
    <property type="match status" value="1"/>
</dbReference>
<gene>
    <name evidence="6" type="ORF">ACFH04_36605</name>
</gene>
<name>A0ABV6TXP4_9ACTN</name>
<feature type="region of interest" description="Disordered" evidence="4">
    <location>
        <begin position="333"/>
        <end position="356"/>
    </location>
</feature>
<dbReference type="Proteomes" id="UP001589887">
    <property type="component" value="Unassembled WGS sequence"/>
</dbReference>
<dbReference type="RefSeq" id="WP_394323449.1">
    <property type="nucleotide sequence ID" value="NZ_JBHMQV010000009.1"/>
</dbReference>
<dbReference type="PANTHER" id="PTHR35369:SF2">
    <property type="entry name" value="BLR3025 PROTEIN"/>
    <property type="match status" value="1"/>
</dbReference>
<accession>A0ABV6TXP4</accession>
<proteinExistence type="inferred from homology"/>
<dbReference type="Pfam" id="PF00817">
    <property type="entry name" value="IMS"/>
    <property type="match status" value="1"/>
</dbReference>
<dbReference type="PANTHER" id="PTHR35369">
    <property type="entry name" value="BLR3025 PROTEIN-RELATED"/>
    <property type="match status" value="1"/>
</dbReference>
<dbReference type="Pfam" id="PF21999">
    <property type="entry name" value="IMS_HHH_1"/>
    <property type="match status" value="1"/>
</dbReference>
<dbReference type="Gene3D" id="3.30.1490.100">
    <property type="entry name" value="DNA polymerase, Y-family, little finger domain"/>
    <property type="match status" value="1"/>
</dbReference>
<dbReference type="Gene3D" id="1.10.150.20">
    <property type="entry name" value="5' to 3' exonuclease, C-terminal subdomain"/>
    <property type="match status" value="1"/>
</dbReference>
<dbReference type="PROSITE" id="PS51257">
    <property type="entry name" value="PROKAR_LIPOPROTEIN"/>
    <property type="match status" value="1"/>
</dbReference>
<evidence type="ECO:0000313" key="6">
    <source>
        <dbReference type="EMBL" id="MFC0849200.1"/>
    </source>
</evidence>
<dbReference type="Gene3D" id="3.30.70.270">
    <property type="match status" value="1"/>
</dbReference>
<dbReference type="PROSITE" id="PS50173">
    <property type="entry name" value="UMUC"/>
    <property type="match status" value="1"/>
</dbReference>
<dbReference type="InterPro" id="IPR050356">
    <property type="entry name" value="SulA_CellDiv_inhibitor"/>
</dbReference>
<comment type="caution">
    <text evidence="6">The sequence shown here is derived from an EMBL/GenBank/DDBJ whole genome shotgun (WGS) entry which is preliminary data.</text>
</comment>
<comment type="function">
    <text evidence="3">Poorly processive, error-prone DNA polymerase involved in untargeted mutagenesis. Copies undamaged DNA at stalled replication forks, which arise in vivo from mismatched or misaligned primer ends. These misaligned primers can be extended by PolIV. Exhibits no 3'-5' exonuclease (proofreading) activity. May be involved in translesional synthesis, in conjunction with the beta clamp from PolIII.</text>
</comment>
<dbReference type="InterPro" id="IPR043502">
    <property type="entry name" value="DNA/RNA_pol_sf"/>
</dbReference>
<dbReference type="Pfam" id="PF11799">
    <property type="entry name" value="IMS_C"/>
    <property type="match status" value="1"/>
</dbReference>